<keyword evidence="3" id="KW-1185">Reference proteome</keyword>
<evidence type="ECO:0000313" key="2">
    <source>
        <dbReference type="EMBL" id="RMB56095.1"/>
    </source>
</evidence>
<evidence type="ECO:0000313" key="3">
    <source>
        <dbReference type="Proteomes" id="UP000281985"/>
    </source>
</evidence>
<feature type="signal peptide" evidence="1">
    <location>
        <begin position="1"/>
        <end position="19"/>
    </location>
</feature>
<comment type="caution">
    <text evidence="2">The sequence shown here is derived from an EMBL/GenBank/DDBJ whole genome shotgun (WGS) entry which is preliminary data.</text>
</comment>
<keyword evidence="1" id="KW-0732">Signal</keyword>
<name>A0A3M0FUD2_9FLAO</name>
<evidence type="ECO:0008006" key="4">
    <source>
        <dbReference type="Google" id="ProtNLM"/>
    </source>
</evidence>
<evidence type="ECO:0000256" key="1">
    <source>
        <dbReference type="SAM" id="SignalP"/>
    </source>
</evidence>
<organism evidence="2 3">
    <name type="scientific">Dokdonia sinensis</name>
    <dbReference type="NCBI Taxonomy" id="2479847"/>
    <lineage>
        <taxon>Bacteria</taxon>
        <taxon>Pseudomonadati</taxon>
        <taxon>Bacteroidota</taxon>
        <taxon>Flavobacteriia</taxon>
        <taxon>Flavobacteriales</taxon>
        <taxon>Flavobacteriaceae</taxon>
        <taxon>Dokdonia</taxon>
    </lineage>
</organism>
<gene>
    <name evidence="2" type="ORF">EAX61_15840</name>
</gene>
<dbReference type="EMBL" id="REFV01000023">
    <property type="protein sequence ID" value="RMB56095.1"/>
    <property type="molecule type" value="Genomic_DNA"/>
</dbReference>
<reference evidence="2 3" key="1">
    <citation type="submission" date="2018-10" db="EMBL/GenBank/DDBJ databases">
        <title>Dokdonia luteus sp. nov., isolated from sea water.</title>
        <authorList>
            <person name="Zhou L.Y."/>
            <person name="Du Z.J."/>
        </authorList>
    </citation>
    <scope>NUCLEOTIDE SEQUENCE [LARGE SCALE GENOMIC DNA]</scope>
    <source>
        <strain evidence="2 3">SH27</strain>
    </source>
</reference>
<protein>
    <recommendedName>
        <fullName evidence="4">T9SS C-terminal target domain-containing protein</fullName>
    </recommendedName>
</protein>
<dbReference type="AlphaFoldDB" id="A0A3M0FUD2"/>
<dbReference type="RefSeq" id="WP_121918692.1">
    <property type="nucleotide sequence ID" value="NZ_REFV01000023.1"/>
</dbReference>
<sequence length="174" mass="18596">MTKTITILLIFLGYAFAKAQTVEAGLITNIKQNDETVDSNIDNVVGTIATGALLYDNTRTGAYVYDGIRWRRVYFAPSIDAKTTSYTLQASDVGNVITFNSTTDVTLTVPPGLDLGFNVSVYQLGTGRVIFQAGGGATILNRLSRFRTAGPNAGAGIMCTAANTYHITGDLKQI</sequence>
<proteinExistence type="predicted"/>
<dbReference type="OrthoDB" id="1161614at2"/>
<dbReference type="Proteomes" id="UP000281985">
    <property type="component" value="Unassembled WGS sequence"/>
</dbReference>
<accession>A0A3M0FUD2</accession>
<feature type="chain" id="PRO_5018013810" description="T9SS C-terminal target domain-containing protein" evidence="1">
    <location>
        <begin position="20"/>
        <end position="174"/>
    </location>
</feature>